<proteinExistence type="predicted"/>
<dbReference type="Proteomes" id="UP000182491">
    <property type="component" value="Unassembled WGS sequence"/>
</dbReference>
<keyword evidence="2" id="KW-1185">Reference proteome</keyword>
<dbReference type="AlphaFoldDB" id="A0A1I7JBP8"/>
<dbReference type="OrthoDB" id="834772at2"/>
<dbReference type="InterPro" id="IPR011042">
    <property type="entry name" value="6-blade_b-propeller_TolB-like"/>
</dbReference>
<protein>
    <submittedName>
        <fullName evidence="1">Uncharacterized protein</fullName>
    </submittedName>
</protein>
<evidence type="ECO:0000313" key="2">
    <source>
        <dbReference type="Proteomes" id="UP000182491"/>
    </source>
</evidence>
<dbReference type="Gene3D" id="2.120.10.30">
    <property type="entry name" value="TolB, C-terminal domain"/>
    <property type="match status" value="1"/>
</dbReference>
<reference evidence="2" key="1">
    <citation type="submission" date="2016-10" db="EMBL/GenBank/DDBJ databases">
        <authorList>
            <person name="Varghese N."/>
        </authorList>
    </citation>
    <scope>NUCLEOTIDE SEQUENCE [LARGE SCALE GENOMIC DNA]</scope>
    <source>
        <strain evidence="2">DSM 18820</strain>
    </source>
</reference>
<dbReference type="PROSITE" id="PS51257">
    <property type="entry name" value="PROKAR_LIPOPROTEIN"/>
    <property type="match status" value="1"/>
</dbReference>
<gene>
    <name evidence="1" type="ORF">SAMN04487941_2688</name>
</gene>
<dbReference type="EMBL" id="FPCA01000003">
    <property type="protein sequence ID" value="SFU82599.1"/>
    <property type="molecule type" value="Genomic_DNA"/>
</dbReference>
<sequence length="331" mass="35575">MKKLLSLSILFASALTLISCEKDDDFELPGVNTTTAYVSSNTSGMVTMLKVKDLLGIAVEQKNIASMDADGIYYNESRDEIILASRTTNRVEIYQKKGNGALEIKTTSTPDFTNPREIAVSGNMIVVVQDGDPAINNNMNRLHVYERTPSGVRYRNVYDVDFNLWGIHADGNTLYAVVDNTGDIVSFENFFANKSGMIQPSKRVTIEGLVRTHGITHSSEDNKMILTDIGDAASATDGALVVISNFSSVFGSTANGGMIGTANQIRISGANTMLGNPVDVGYDAESEHIYVAERANGGGKVLLFEMPKTNGNPAPEYSTGVAGASSVYVKD</sequence>
<evidence type="ECO:0000313" key="1">
    <source>
        <dbReference type="EMBL" id="SFU82599.1"/>
    </source>
</evidence>
<accession>A0A1I7JBP8</accession>
<dbReference type="SUPFAM" id="SSF75011">
    <property type="entry name" value="3-carboxy-cis,cis-mucoante lactonizing enzyme"/>
    <property type="match status" value="1"/>
</dbReference>
<dbReference type="STRING" id="388950.GCA_001611675_02377"/>
<organism evidence="1 2">
    <name type="scientific">Pontibacter akesuensis</name>
    <dbReference type="NCBI Taxonomy" id="388950"/>
    <lineage>
        <taxon>Bacteria</taxon>
        <taxon>Pseudomonadati</taxon>
        <taxon>Bacteroidota</taxon>
        <taxon>Cytophagia</taxon>
        <taxon>Cytophagales</taxon>
        <taxon>Hymenobacteraceae</taxon>
        <taxon>Pontibacter</taxon>
    </lineage>
</organism>
<dbReference type="RefSeq" id="WP_068838312.1">
    <property type="nucleotide sequence ID" value="NZ_BMXC01000003.1"/>
</dbReference>
<name>A0A1I7JBP8_9BACT</name>